<feature type="binding site" evidence="12">
    <location>
        <begin position="243"/>
        <end position="244"/>
    </location>
    <ligand>
        <name>substrate</name>
    </ligand>
</feature>
<protein>
    <recommendedName>
        <fullName evidence="6 12">Triosephosphate isomerase</fullName>
        <shortName evidence="12">TIM</shortName>
        <shortName evidence="12">TPI</shortName>
        <ecNumber evidence="5 12">5.3.1.1</ecNumber>
    </recommendedName>
    <alternativeName>
        <fullName evidence="12">Triose-phosphate isomerase</fullName>
    </alternativeName>
</protein>
<dbReference type="InterPro" id="IPR035990">
    <property type="entry name" value="TIM_sf"/>
</dbReference>
<dbReference type="PANTHER" id="PTHR21139:SF42">
    <property type="entry name" value="TRIOSEPHOSPHATE ISOMERASE"/>
    <property type="match status" value="1"/>
</dbReference>
<evidence type="ECO:0000256" key="7">
    <source>
        <dbReference type="ARBA" id="ARBA00022432"/>
    </source>
</evidence>
<evidence type="ECO:0000256" key="8">
    <source>
        <dbReference type="ARBA" id="ARBA00022490"/>
    </source>
</evidence>
<dbReference type="GO" id="GO:0046166">
    <property type="term" value="P:glyceraldehyde-3-phosphate biosynthetic process"/>
    <property type="evidence" value="ECO:0007669"/>
    <property type="project" value="TreeGrafter"/>
</dbReference>
<dbReference type="InterPro" id="IPR000652">
    <property type="entry name" value="Triosephosphate_isomerase"/>
</dbReference>
<dbReference type="EC" id="5.3.1.1" evidence="5 12"/>
<organism evidence="14 15">
    <name type="scientific">Promicromonospora sukumoe</name>
    <dbReference type="NCBI Taxonomy" id="88382"/>
    <lineage>
        <taxon>Bacteria</taxon>
        <taxon>Bacillati</taxon>
        <taxon>Actinomycetota</taxon>
        <taxon>Actinomycetes</taxon>
        <taxon>Micrococcales</taxon>
        <taxon>Promicromonosporaceae</taxon>
        <taxon>Promicromonospora</taxon>
    </lineage>
</organism>
<dbReference type="PROSITE" id="PS51440">
    <property type="entry name" value="TIM_2"/>
    <property type="match status" value="1"/>
</dbReference>
<sequence>MATTRTPLMAGNWKMNLDHQQAISTVQKLSWTLKDAKHDYAAVEVAVVPPFTDLRSVQTLVDADKLEIVYGAQDLSKHESGAYTGEISGTMLKKLGCTYVVIGHSERREYHAESDDVVNAKVRAAFAHGLTPILCVGEGLEVRKAGNQVSHTLAQVEAALADVPAEQIASIVIAYEPVWAIGTGEVATPEDAQEVCGAIRRVLGELCDQTVAEGIRVLYGGSVKSGNVAQIMAQPDVDGALVGGASLDPEEFAKIARYQSHVVA</sequence>
<evidence type="ECO:0000313" key="14">
    <source>
        <dbReference type="EMBL" id="MBA8808614.1"/>
    </source>
</evidence>
<accession>A0A7W3J9J4</accession>
<evidence type="ECO:0000256" key="6">
    <source>
        <dbReference type="ARBA" id="ARBA00019397"/>
    </source>
</evidence>
<feature type="active site" description="Proton acceptor" evidence="12">
    <location>
        <position position="176"/>
    </location>
</feature>
<evidence type="ECO:0000256" key="9">
    <source>
        <dbReference type="ARBA" id="ARBA00023152"/>
    </source>
</evidence>
<feature type="active site" description="Electrophile" evidence="12">
    <location>
        <position position="104"/>
    </location>
</feature>
<dbReference type="InterPro" id="IPR022896">
    <property type="entry name" value="TrioseP_Isoase_bac/euk"/>
</dbReference>
<evidence type="ECO:0000256" key="2">
    <source>
        <dbReference type="ARBA" id="ARBA00004742"/>
    </source>
</evidence>
<keyword evidence="9 12" id="KW-0324">Glycolysis</keyword>
<comment type="similarity">
    <text evidence="3 12 13">Belongs to the triosephosphate isomerase family.</text>
</comment>
<keyword evidence="15" id="KW-1185">Reference proteome</keyword>
<evidence type="ECO:0000256" key="13">
    <source>
        <dbReference type="RuleBase" id="RU363013"/>
    </source>
</evidence>
<feature type="binding site" evidence="12">
    <location>
        <position position="182"/>
    </location>
    <ligand>
        <name>substrate</name>
    </ligand>
</feature>
<keyword evidence="8 12" id="KW-0963">Cytoplasm</keyword>
<evidence type="ECO:0000313" key="15">
    <source>
        <dbReference type="Proteomes" id="UP000540568"/>
    </source>
</evidence>
<dbReference type="Gene3D" id="3.20.20.70">
    <property type="entry name" value="Aldolase class I"/>
    <property type="match status" value="1"/>
</dbReference>
<comment type="caution">
    <text evidence="14">The sequence shown here is derived from an EMBL/GenBank/DDBJ whole genome shotgun (WGS) entry which is preliminary data.</text>
</comment>
<dbReference type="InterPro" id="IPR013785">
    <property type="entry name" value="Aldolase_TIM"/>
</dbReference>
<dbReference type="Pfam" id="PF00121">
    <property type="entry name" value="TIM"/>
    <property type="match status" value="1"/>
</dbReference>
<feature type="binding site" evidence="12">
    <location>
        <position position="222"/>
    </location>
    <ligand>
        <name>substrate</name>
    </ligand>
</feature>
<dbReference type="NCBIfam" id="TIGR00419">
    <property type="entry name" value="tim"/>
    <property type="match status" value="1"/>
</dbReference>
<dbReference type="SUPFAM" id="SSF51351">
    <property type="entry name" value="Triosephosphate isomerase (TIM)"/>
    <property type="match status" value="1"/>
</dbReference>
<name>A0A7W3J9J4_9MICO</name>
<keyword evidence="10 12" id="KW-0413">Isomerase</keyword>
<dbReference type="GO" id="GO:0005829">
    <property type="term" value="C:cytosol"/>
    <property type="evidence" value="ECO:0007669"/>
    <property type="project" value="TreeGrafter"/>
</dbReference>
<reference evidence="14 15" key="1">
    <citation type="submission" date="2020-07" db="EMBL/GenBank/DDBJ databases">
        <title>Sequencing the genomes of 1000 actinobacteria strains.</title>
        <authorList>
            <person name="Klenk H.-P."/>
        </authorList>
    </citation>
    <scope>NUCLEOTIDE SEQUENCE [LARGE SCALE GENOMIC DNA]</scope>
    <source>
        <strain evidence="14 15">DSM 44121</strain>
    </source>
</reference>
<evidence type="ECO:0000256" key="10">
    <source>
        <dbReference type="ARBA" id="ARBA00023235"/>
    </source>
</evidence>
<dbReference type="GO" id="GO:0004807">
    <property type="term" value="F:triose-phosphate isomerase activity"/>
    <property type="evidence" value="ECO:0007669"/>
    <property type="project" value="UniProtKB-UniRule"/>
</dbReference>
<dbReference type="EMBL" id="JACGWV010000001">
    <property type="protein sequence ID" value="MBA8808614.1"/>
    <property type="molecule type" value="Genomic_DNA"/>
</dbReference>
<dbReference type="PROSITE" id="PS00171">
    <property type="entry name" value="TIM_1"/>
    <property type="match status" value="1"/>
</dbReference>
<evidence type="ECO:0000256" key="3">
    <source>
        <dbReference type="ARBA" id="ARBA00007422"/>
    </source>
</evidence>
<dbReference type="UniPathway" id="UPA00138"/>
<evidence type="ECO:0000256" key="5">
    <source>
        <dbReference type="ARBA" id="ARBA00011940"/>
    </source>
</evidence>
<comment type="catalytic activity">
    <reaction evidence="1 12 13">
        <text>D-glyceraldehyde 3-phosphate = dihydroxyacetone phosphate</text>
        <dbReference type="Rhea" id="RHEA:18585"/>
        <dbReference type="ChEBI" id="CHEBI:57642"/>
        <dbReference type="ChEBI" id="CHEBI:59776"/>
        <dbReference type="EC" id="5.3.1.1"/>
    </reaction>
</comment>
<dbReference type="GO" id="GO:0019563">
    <property type="term" value="P:glycerol catabolic process"/>
    <property type="evidence" value="ECO:0007669"/>
    <property type="project" value="TreeGrafter"/>
</dbReference>
<comment type="subunit">
    <text evidence="4 12 13">Homodimer.</text>
</comment>
<dbReference type="UniPathway" id="UPA00109">
    <property type="reaction ID" value="UER00189"/>
</dbReference>
<dbReference type="HAMAP" id="MF_00147_B">
    <property type="entry name" value="TIM_B"/>
    <property type="match status" value="1"/>
</dbReference>
<comment type="function">
    <text evidence="11 12">Involved in the gluconeogenesis. Catalyzes stereospecifically the conversion of dihydroxyacetone phosphate (DHAP) to D-glyceraldehyde-3-phosphate (G3P).</text>
</comment>
<dbReference type="GO" id="GO:0006094">
    <property type="term" value="P:gluconeogenesis"/>
    <property type="evidence" value="ECO:0007669"/>
    <property type="project" value="UniProtKB-UniRule"/>
</dbReference>
<comment type="pathway">
    <text evidence="12 13">Carbohydrate degradation; glycolysis; D-glyceraldehyde 3-phosphate from glycerone phosphate: step 1/1.</text>
</comment>
<dbReference type="GO" id="GO:0006096">
    <property type="term" value="P:glycolytic process"/>
    <property type="evidence" value="ECO:0007669"/>
    <property type="project" value="UniProtKB-UniRule"/>
</dbReference>
<evidence type="ECO:0000256" key="11">
    <source>
        <dbReference type="ARBA" id="ARBA00055680"/>
    </source>
</evidence>
<dbReference type="AlphaFoldDB" id="A0A7W3J9J4"/>
<proteinExistence type="inferred from homology"/>
<dbReference type="FunFam" id="3.20.20.70:FF:000020">
    <property type="entry name" value="Triosephosphate isomerase"/>
    <property type="match status" value="1"/>
</dbReference>
<feature type="binding site" evidence="12">
    <location>
        <begin position="12"/>
        <end position="14"/>
    </location>
    <ligand>
        <name>substrate</name>
    </ligand>
</feature>
<gene>
    <name evidence="12" type="primary">tpiA</name>
    <name evidence="14" type="ORF">FHX71_002556</name>
</gene>
<comment type="subcellular location">
    <subcellularLocation>
        <location evidence="12 13">Cytoplasm</location>
    </subcellularLocation>
</comment>
<evidence type="ECO:0000256" key="12">
    <source>
        <dbReference type="HAMAP-Rule" id="MF_00147"/>
    </source>
</evidence>
<evidence type="ECO:0000256" key="1">
    <source>
        <dbReference type="ARBA" id="ARBA00000474"/>
    </source>
</evidence>
<dbReference type="InterPro" id="IPR020861">
    <property type="entry name" value="Triosephosphate_isomerase_AS"/>
</dbReference>
<keyword evidence="7 12" id="KW-0312">Gluconeogenesis</keyword>
<evidence type="ECO:0000256" key="4">
    <source>
        <dbReference type="ARBA" id="ARBA00011738"/>
    </source>
</evidence>
<dbReference type="PANTHER" id="PTHR21139">
    <property type="entry name" value="TRIOSEPHOSPHATE ISOMERASE"/>
    <property type="match status" value="1"/>
</dbReference>
<comment type="pathway">
    <text evidence="2 12 13">Carbohydrate biosynthesis; gluconeogenesis.</text>
</comment>
<dbReference type="Proteomes" id="UP000540568">
    <property type="component" value="Unassembled WGS sequence"/>
</dbReference>
<dbReference type="CDD" id="cd00311">
    <property type="entry name" value="TIM"/>
    <property type="match status" value="1"/>
</dbReference>